<feature type="domain" description="Homeobox" evidence="8">
    <location>
        <begin position="197"/>
        <end position="260"/>
    </location>
</feature>
<feature type="region of interest" description="Disordered" evidence="7">
    <location>
        <begin position="433"/>
        <end position="466"/>
    </location>
</feature>
<dbReference type="WBParaSite" id="TTAC_0000818201-mRNA-1">
    <property type="protein sequence ID" value="TTAC_0000818201-mRNA-1"/>
    <property type="gene ID" value="TTAC_0000818201"/>
</dbReference>
<dbReference type="PROSITE" id="PS00027">
    <property type="entry name" value="HOMEOBOX_1"/>
    <property type="match status" value="1"/>
</dbReference>
<feature type="DNA-binding region" description="Homeobox" evidence="6">
    <location>
        <begin position="199"/>
        <end position="261"/>
    </location>
</feature>
<dbReference type="GO" id="GO:0000981">
    <property type="term" value="F:DNA-binding transcription factor activity, RNA polymerase II-specific"/>
    <property type="evidence" value="ECO:0007669"/>
    <property type="project" value="InterPro"/>
</dbReference>
<comment type="subcellular location">
    <subcellularLocation>
        <location evidence="1 6">Nucleus</location>
    </subcellularLocation>
</comment>
<comment type="similarity">
    <text evidence="2">Belongs to the TALE/IRO homeobox family.</text>
</comment>
<dbReference type="Gene3D" id="1.10.10.60">
    <property type="entry name" value="Homeodomain-like"/>
    <property type="match status" value="1"/>
</dbReference>
<dbReference type="GO" id="GO:0000978">
    <property type="term" value="F:RNA polymerase II cis-regulatory region sequence-specific DNA binding"/>
    <property type="evidence" value="ECO:0007669"/>
    <property type="project" value="TreeGrafter"/>
</dbReference>
<feature type="compositionally biased region" description="Acidic residues" evidence="7">
    <location>
        <begin position="299"/>
        <end position="308"/>
    </location>
</feature>
<proteinExistence type="inferred from homology"/>
<dbReference type="CDD" id="cd00086">
    <property type="entry name" value="homeodomain"/>
    <property type="match status" value="1"/>
</dbReference>
<dbReference type="GO" id="GO:0030182">
    <property type="term" value="P:neuron differentiation"/>
    <property type="evidence" value="ECO:0007669"/>
    <property type="project" value="TreeGrafter"/>
</dbReference>
<accession>A0A0R3X461</accession>
<dbReference type="GO" id="GO:0048468">
    <property type="term" value="P:cell development"/>
    <property type="evidence" value="ECO:0007669"/>
    <property type="project" value="TreeGrafter"/>
</dbReference>
<dbReference type="Pfam" id="PF05920">
    <property type="entry name" value="Homeobox_KN"/>
    <property type="match status" value="1"/>
</dbReference>
<dbReference type="InterPro" id="IPR009057">
    <property type="entry name" value="Homeodomain-like_sf"/>
</dbReference>
<dbReference type="STRING" id="6205.A0A0R3X461"/>
<feature type="compositionally biased region" description="Polar residues" evidence="7">
    <location>
        <begin position="132"/>
        <end position="146"/>
    </location>
</feature>
<evidence type="ECO:0000256" key="1">
    <source>
        <dbReference type="ARBA" id="ARBA00004123"/>
    </source>
</evidence>
<evidence type="ECO:0000256" key="7">
    <source>
        <dbReference type="SAM" id="MobiDB-lite"/>
    </source>
</evidence>
<feature type="compositionally biased region" description="Low complexity" evidence="7">
    <location>
        <begin position="30"/>
        <end position="45"/>
    </location>
</feature>
<dbReference type="InterPro" id="IPR001356">
    <property type="entry name" value="HD"/>
</dbReference>
<protein>
    <submittedName>
        <fullName evidence="9">Homeobox domain-containing protein</fullName>
    </submittedName>
</protein>
<dbReference type="PANTHER" id="PTHR11211:SF40">
    <property type="entry name" value="MIRROR, ISOFORM C"/>
    <property type="match status" value="1"/>
</dbReference>
<feature type="region of interest" description="Disordered" evidence="7">
    <location>
        <begin position="1"/>
        <end position="53"/>
    </location>
</feature>
<sequence length="466" mass="51687">LIQTPTLNKPPRGLTACEEGSISEDVGQFSISSSSGSAEQSSGLPLLPPPPIQAEEFGTLRETAVFAPLRDTTHPLPSGETFDAPTFHFHPSVTTMQCETSALCGYHQPPIQPPQPPQYSPLFFSGYPPYLPTSQSSSQHEVQMSPQRPDVHHPPLHAIGKTVGTDRTQPFESYKGDEEDEEGEGNDGRTTETGRGNGSVGRRKNVTRESTSTLKTWLQGHMNNPYPTKGEKIMLAIITKMTITQVSTWFANARRRLKKENKMTWLTSNRPENENKQNPSSQPSSSNVVTGMTSAKLEQEEEVGESGDEGYGSNLFAFHSAVQPSWISLDPHWQQNYCSGEYDDELSNFFWTMYAKEPFHPQVLSLCVATMKPPVGSETLETGDRRSAHSYEGTQQQSSYTWKDITAVTNSPSTAFPLPSQYTYDEVFHPPHHPLTKQLGMEGQPLPLPTAPGLLEEEVKRRDPRV</sequence>
<dbReference type="GO" id="GO:0005634">
    <property type="term" value="C:nucleus"/>
    <property type="evidence" value="ECO:0007669"/>
    <property type="project" value="UniProtKB-SubCell"/>
</dbReference>
<keyword evidence="4 6" id="KW-0371">Homeobox</keyword>
<evidence type="ECO:0000259" key="8">
    <source>
        <dbReference type="PROSITE" id="PS50071"/>
    </source>
</evidence>
<organism evidence="9">
    <name type="scientific">Hydatigena taeniaeformis</name>
    <name type="common">Feline tapeworm</name>
    <name type="synonym">Taenia taeniaeformis</name>
    <dbReference type="NCBI Taxonomy" id="6205"/>
    <lineage>
        <taxon>Eukaryota</taxon>
        <taxon>Metazoa</taxon>
        <taxon>Spiralia</taxon>
        <taxon>Lophotrochozoa</taxon>
        <taxon>Platyhelminthes</taxon>
        <taxon>Cestoda</taxon>
        <taxon>Eucestoda</taxon>
        <taxon>Cyclophyllidea</taxon>
        <taxon>Taeniidae</taxon>
        <taxon>Hydatigera</taxon>
    </lineage>
</organism>
<reference evidence="9" key="1">
    <citation type="submission" date="2017-02" db="UniProtKB">
        <authorList>
            <consortium name="WormBaseParasite"/>
        </authorList>
    </citation>
    <scope>IDENTIFICATION</scope>
</reference>
<dbReference type="FunFam" id="1.10.10.60:FF:000003">
    <property type="entry name" value="Iroquois-class homeobox protein IRX"/>
    <property type="match status" value="1"/>
</dbReference>
<dbReference type="PROSITE" id="PS50071">
    <property type="entry name" value="HOMEOBOX_2"/>
    <property type="match status" value="1"/>
</dbReference>
<dbReference type="InterPro" id="IPR017970">
    <property type="entry name" value="Homeobox_CS"/>
</dbReference>
<evidence type="ECO:0000256" key="2">
    <source>
        <dbReference type="ARBA" id="ARBA00008446"/>
    </source>
</evidence>
<dbReference type="InterPro" id="IPR008422">
    <property type="entry name" value="KN_HD"/>
</dbReference>
<evidence type="ECO:0000256" key="5">
    <source>
        <dbReference type="ARBA" id="ARBA00023242"/>
    </source>
</evidence>
<feature type="compositionally biased region" description="Low complexity" evidence="7">
    <location>
        <begin position="277"/>
        <end position="289"/>
    </location>
</feature>
<dbReference type="AlphaFoldDB" id="A0A0R3X461"/>
<feature type="region of interest" description="Disordered" evidence="7">
    <location>
        <begin position="264"/>
        <end position="309"/>
    </location>
</feature>
<dbReference type="SMART" id="SM00389">
    <property type="entry name" value="HOX"/>
    <property type="match status" value="1"/>
</dbReference>
<dbReference type="PANTHER" id="PTHR11211">
    <property type="entry name" value="IROQUOIS-CLASS HOMEODOMAIN PROTEIN IRX"/>
    <property type="match status" value="1"/>
</dbReference>
<evidence type="ECO:0000256" key="3">
    <source>
        <dbReference type="ARBA" id="ARBA00023125"/>
    </source>
</evidence>
<name>A0A0R3X461_HYDTA</name>
<feature type="compositionally biased region" description="Basic and acidic residues" evidence="7">
    <location>
        <begin position="457"/>
        <end position="466"/>
    </location>
</feature>
<evidence type="ECO:0000313" key="9">
    <source>
        <dbReference type="WBParaSite" id="TTAC_0000818201-mRNA-1"/>
    </source>
</evidence>
<dbReference type="SUPFAM" id="SSF46689">
    <property type="entry name" value="Homeodomain-like"/>
    <property type="match status" value="1"/>
</dbReference>
<evidence type="ECO:0000256" key="6">
    <source>
        <dbReference type="PROSITE-ProRule" id="PRU00108"/>
    </source>
</evidence>
<feature type="region of interest" description="Disordered" evidence="7">
    <location>
        <begin position="131"/>
        <end position="211"/>
    </location>
</feature>
<evidence type="ECO:0000256" key="4">
    <source>
        <dbReference type="ARBA" id="ARBA00023155"/>
    </source>
</evidence>
<keyword evidence="3 6" id="KW-0238">DNA-binding</keyword>
<keyword evidence="5 6" id="KW-0539">Nucleus</keyword>